<dbReference type="Proteomes" id="UP001424741">
    <property type="component" value="Unassembled WGS sequence"/>
</dbReference>
<evidence type="ECO:0000313" key="2">
    <source>
        <dbReference type="EMBL" id="GAA5495955.1"/>
    </source>
</evidence>
<comment type="caution">
    <text evidence="2">The sequence shown here is derived from an EMBL/GenBank/DDBJ whole genome shotgun (WGS) entry which is preliminary data.</text>
</comment>
<organism evidence="2 3">
    <name type="scientific">Rubritalea halochordaticola</name>
    <dbReference type="NCBI Taxonomy" id="714537"/>
    <lineage>
        <taxon>Bacteria</taxon>
        <taxon>Pseudomonadati</taxon>
        <taxon>Verrucomicrobiota</taxon>
        <taxon>Verrucomicrobiia</taxon>
        <taxon>Verrucomicrobiales</taxon>
        <taxon>Rubritaleaceae</taxon>
        <taxon>Rubritalea</taxon>
    </lineage>
</organism>
<feature type="chain" id="PRO_5046850120" description="DUF4019 domain-containing protein" evidence="1">
    <location>
        <begin position="28"/>
        <end position="146"/>
    </location>
</feature>
<proteinExistence type="predicted"/>
<keyword evidence="3" id="KW-1185">Reference proteome</keyword>
<accession>A0ABP9V1U2</accession>
<keyword evidence="1" id="KW-0732">Signal</keyword>
<dbReference type="EMBL" id="BAABRL010000006">
    <property type="protein sequence ID" value="GAA5495955.1"/>
    <property type="molecule type" value="Genomic_DNA"/>
</dbReference>
<protein>
    <recommendedName>
        <fullName evidence="4">DUF4019 domain-containing protein</fullName>
    </recommendedName>
</protein>
<evidence type="ECO:0000256" key="1">
    <source>
        <dbReference type="SAM" id="SignalP"/>
    </source>
</evidence>
<feature type="signal peptide" evidence="1">
    <location>
        <begin position="1"/>
        <end position="27"/>
    </location>
</feature>
<name>A0ABP9V1U2_9BACT</name>
<gene>
    <name evidence="2" type="ORF">Rhal01_02136</name>
</gene>
<evidence type="ECO:0008006" key="4">
    <source>
        <dbReference type="Google" id="ProtNLM"/>
    </source>
</evidence>
<evidence type="ECO:0000313" key="3">
    <source>
        <dbReference type="Proteomes" id="UP001424741"/>
    </source>
</evidence>
<sequence>MVRMCHLAVCSFSLGLLTLVPVGNVCAQEKAVVVAEPSRPSWMDDWNEIAPVLNAELVNADLSTEDLTKTQTDTFRAKWLVDQSRGVYYSNTLSVKVDPQGRLDVKYSILWEGRPTNLTYFVKKVGGRYQVVERKVTVLIRRYKQR</sequence>
<reference evidence="2 3" key="1">
    <citation type="submission" date="2024-02" db="EMBL/GenBank/DDBJ databases">
        <title>Rubritalea halochordaticola NBRC 107102.</title>
        <authorList>
            <person name="Ichikawa N."/>
            <person name="Katano-Makiyama Y."/>
            <person name="Hidaka K."/>
        </authorList>
    </citation>
    <scope>NUCLEOTIDE SEQUENCE [LARGE SCALE GENOMIC DNA]</scope>
    <source>
        <strain evidence="2 3">NBRC 107102</strain>
    </source>
</reference>